<protein>
    <recommendedName>
        <fullName evidence="2">Lipocalin/cytosolic fatty-acid binding domain-containing protein</fullName>
    </recommendedName>
</protein>
<dbReference type="GO" id="GO:0043176">
    <property type="term" value="F:amine binding"/>
    <property type="evidence" value="ECO:0007669"/>
    <property type="project" value="InterPro"/>
</dbReference>
<name>G3MRN1_AMBMU</name>
<dbReference type="Pfam" id="PF02098">
    <property type="entry name" value="His_binding"/>
    <property type="match status" value="1"/>
</dbReference>
<sequence length="167" mass="19063">MHGQDEVLKERIETCKRWQLTKKPKAFLQLPHLVAISDSNNDTIMECLTLERTELNIQNKTSAYMFLFRGHHGTAKRNLTFFASQISAPDNFEFYTEEDPTTKSIVTIPYWNGINCFVADGPYHNGEQCMLFVSKGIEDEVPGECVEQFEDICGVAVPNYSRELCAD</sequence>
<evidence type="ECO:0008006" key="2">
    <source>
        <dbReference type="Google" id="ProtNLM"/>
    </source>
</evidence>
<organism evidence="1">
    <name type="scientific">Amblyomma maculatum</name>
    <name type="common">Gulf Coast tick</name>
    <dbReference type="NCBI Taxonomy" id="34609"/>
    <lineage>
        <taxon>Eukaryota</taxon>
        <taxon>Metazoa</taxon>
        <taxon>Ecdysozoa</taxon>
        <taxon>Arthropoda</taxon>
        <taxon>Chelicerata</taxon>
        <taxon>Arachnida</taxon>
        <taxon>Acari</taxon>
        <taxon>Parasitiformes</taxon>
        <taxon>Ixodida</taxon>
        <taxon>Ixodoidea</taxon>
        <taxon>Ixodidae</taxon>
        <taxon>Amblyomminae</taxon>
        <taxon>Amblyomma</taxon>
    </lineage>
</organism>
<dbReference type="GO" id="GO:0030682">
    <property type="term" value="P:symbiont-mediated perturbation of host defenses"/>
    <property type="evidence" value="ECO:0007669"/>
    <property type="project" value="InterPro"/>
</dbReference>
<accession>G3MRN1</accession>
<dbReference type="InterPro" id="IPR002970">
    <property type="entry name" value="Tick_his-bd"/>
</dbReference>
<dbReference type="AlphaFoldDB" id="G3MRN1"/>
<reference evidence="1" key="1">
    <citation type="journal article" date="2011" name="PLoS ONE">
        <title>A deep insight into the sialotranscriptome of the gulf coast tick, Amblyomma maculatum.</title>
        <authorList>
            <person name="Karim S."/>
            <person name="Singh P."/>
            <person name="Ribeiro J.M."/>
        </authorList>
    </citation>
    <scope>NUCLEOTIDE SEQUENCE</scope>
    <source>
        <tissue evidence="1">Salivary gland</tissue>
    </source>
</reference>
<dbReference type="EMBL" id="JO844532">
    <property type="protein sequence ID" value="AEO36149.1"/>
    <property type="molecule type" value="mRNA"/>
</dbReference>
<dbReference type="SUPFAM" id="SSF50814">
    <property type="entry name" value="Lipocalins"/>
    <property type="match status" value="1"/>
</dbReference>
<evidence type="ECO:0000313" key="1">
    <source>
        <dbReference type="EMBL" id="AEO36149.1"/>
    </source>
</evidence>
<dbReference type="Gene3D" id="2.40.128.20">
    <property type="match status" value="1"/>
</dbReference>
<dbReference type="InterPro" id="IPR012674">
    <property type="entry name" value="Calycin"/>
</dbReference>
<proteinExistence type="evidence at transcript level"/>